<reference evidence="17" key="1">
    <citation type="submission" date="2019-02" db="EMBL/GenBank/DDBJ databases">
        <authorList>
            <person name="Gruber-Vodicka R. H."/>
            <person name="Seah K. B. B."/>
        </authorList>
    </citation>
    <scope>NUCLEOTIDE SEQUENCE</scope>
    <source>
        <strain evidence="18">BECK_SA2B12</strain>
        <strain evidence="16">BECK_SA2B15</strain>
        <strain evidence="17">BECK_SA2B20</strain>
    </source>
</reference>
<dbReference type="EMBL" id="CAADFG010000213">
    <property type="protein sequence ID" value="VFK01080.1"/>
    <property type="molecule type" value="Genomic_DNA"/>
</dbReference>
<keyword evidence="10 13" id="KW-0067">ATP-binding</keyword>
<organism evidence="17">
    <name type="scientific">Candidatus Kentrum eta</name>
    <dbReference type="NCBI Taxonomy" id="2126337"/>
    <lineage>
        <taxon>Bacteria</taxon>
        <taxon>Pseudomonadati</taxon>
        <taxon>Pseudomonadota</taxon>
        <taxon>Gammaproteobacteria</taxon>
        <taxon>Candidatus Kentrum</taxon>
    </lineage>
</organism>
<dbReference type="Gene3D" id="3.90.870.10">
    <property type="entry name" value="DHBP synthase"/>
    <property type="match status" value="1"/>
</dbReference>
<evidence type="ECO:0000256" key="4">
    <source>
        <dbReference type="ARBA" id="ARBA00015492"/>
    </source>
</evidence>
<dbReference type="PROSITE" id="PS51163">
    <property type="entry name" value="YRDC"/>
    <property type="match status" value="1"/>
</dbReference>
<comment type="similarity">
    <text evidence="2 13">Belongs to the SUA5 family.</text>
</comment>
<feature type="binding site" evidence="14">
    <location>
        <position position="71"/>
    </location>
    <ligand>
        <name>L-threonine</name>
        <dbReference type="ChEBI" id="CHEBI:57926"/>
    </ligand>
</feature>
<feature type="binding site" evidence="14">
    <location>
        <position position="238"/>
    </location>
    <ligand>
        <name>ATP</name>
        <dbReference type="ChEBI" id="CHEBI:30616"/>
    </ligand>
</feature>
<keyword evidence="7 13" id="KW-0819">tRNA processing</keyword>
<dbReference type="EMBL" id="CAADFI010000222">
    <property type="protein sequence ID" value="VFK01223.1"/>
    <property type="molecule type" value="Genomic_DNA"/>
</dbReference>
<accession>A0A450V8T3</accession>
<dbReference type="InterPro" id="IPR017945">
    <property type="entry name" value="DHBP_synth_RibB-like_a/b_dom"/>
</dbReference>
<dbReference type="Pfam" id="PF03481">
    <property type="entry name" value="Sua5_C"/>
    <property type="match status" value="1"/>
</dbReference>
<feature type="binding site" evidence="14">
    <location>
        <position position="199"/>
    </location>
    <ligand>
        <name>ATP</name>
        <dbReference type="ChEBI" id="CHEBI:30616"/>
    </ligand>
</feature>
<evidence type="ECO:0000256" key="14">
    <source>
        <dbReference type="PIRSR" id="PIRSR004930-1"/>
    </source>
</evidence>
<proteinExistence type="inferred from homology"/>
<evidence type="ECO:0000256" key="11">
    <source>
        <dbReference type="ARBA" id="ARBA00029774"/>
    </source>
</evidence>
<dbReference type="InterPro" id="IPR050156">
    <property type="entry name" value="TC-AMP_synthase_SUA5"/>
</dbReference>
<feature type="binding site" evidence="14">
    <location>
        <position position="121"/>
    </location>
    <ligand>
        <name>ATP</name>
        <dbReference type="ChEBI" id="CHEBI:30616"/>
    </ligand>
</feature>
<dbReference type="InterPro" id="IPR005145">
    <property type="entry name" value="Sua5_C"/>
</dbReference>
<dbReference type="GO" id="GO:0005737">
    <property type="term" value="C:cytoplasm"/>
    <property type="evidence" value="ECO:0007669"/>
    <property type="project" value="UniProtKB-SubCell"/>
</dbReference>
<dbReference type="GO" id="GO:0061710">
    <property type="term" value="F:L-threonylcarbamoyladenylate synthase"/>
    <property type="evidence" value="ECO:0007669"/>
    <property type="project" value="UniProtKB-EC"/>
</dbReference>
<evidence type="ECO:0000256" key="12">
    <source>
        <dbReference type="ARBA" id="ARBA00048366"/>
    </source>
</evidence>
<comment type="subcellular location">
    <subcellularLocation>
        <location evidence="1 13">Cytoplasm</location>
    </subcellularLocation>
</comment>
<evidence type="ECO:0000313" key="18">
    <source>
        <dbReference type="EMBL" id="VFK04841.1"/>
    </source>
</evidence>
<name>A0A450V8T3_9GAMM</name>
<keyword evidence="8 13" id="KW-0548">Nucleotidyltransferase</keyword>
<evidence type="ECO:0000256" key="9">
    <source>
        <dbReference type="ARBA" id="ARBA00022741"/>
    </source>
</evidence>
<evidence type="ECO:0000259" key="15">
    <source>
        <dbReference type="PROSITE" id="PS51163"/>
    </source>
</evidence>
<feature type="binding site" evidence="14">
    <location>
        <position position="147"/>
    </location>
    <ligand>
        <name>ATP</name>
        <dbReference type="ChEBI" id="CHEBI:30616"/>
    </ligand>
</feature>
<evidence type="ECO:0000256" key="6">
    <source>
        <dbReference type="ARBA" id="ARBA00022679"/>
    </source>
</evidence>
<evidence type="ECO:0000256" key="10">
    <source>
        <dbReference type="ARBA" id="ARBA00022840"/>
    </source>
</evidence>
<comment type="function">
    <text evidence="13">Required for the formation of a threonylcarbamoyl group on adenosine at position 37 (t(6)A37) in tRNAs that read codons beginning with adenine.</text>
</comment>
<feature type="binding site" evidence="14">
    <location>
        <position position="155"/>
    </location>
    <ligand>
        <name>ATP</name>
        <dbReference type="ChEBI" id="CHEBI:30616"/>
    </ligand>
</feature>
<evidence type="ECO:0000256" key="3">
    <source>
        <dbReference type="ARBA" id="ARBA00012584"/>
    </source>
</evidence>
<dbReference type="NCBIfam" id="TIGR00057">
    <property type="entry name" value="L-threonylcarbamoyladenylate synthase"/>
    <property type="match status" value="1"/>
</dbReference>
<gene>
    <name evidence="16" type="ORF">BECKH772A_GA0070896_102131</name>
    <name evidence="17" type="ORF">BECKH772B_GA0070898_102222</name>
    <name evidence="18" type="ORF">BECKH772C_GA0070978_102141</name>
</gene>
<protein>
    <recommendedName>
        <fullName evidence="4 13">Threonylcarbamoyl-AMP synthase</fullName>
        <shortName evidence="13">TC-AMP synthase</shortName>
        <ecNumber evidence="3 13">2.7.7.87</ecNumber>
    </recommendedName>
    <alternativeName>
        <fullName evidence="11 13">L-threonylcarbamoyladenylate synthase</fullName>
    </alternativeName>
</protein>
<evidence type="ECO:0000313" key="16">
    <source>
        <dbReference type="EMBL" id="VFK01080.1"/>
    </source>
</evidence>
<feature type="binding site" evidence="14">
    <location>
        <position position="185"/>
    </location>
    <ligand>
        <name>L-threonine</name>
        <dbReference type="ChEBI" id="CHEBI:57926"/>
    </ligand>
</feature>
<dbReference type="FunFam" id="3.90.870.10:FF:000009">
    <property type="entry name" value="Threonylcarbamoyl-AMP synthase, putative"/>
    <property type="match status" value="1"/>
</dbReference>
<dbReference type="PANTHER" id="PTHR17490">
    <property type="entry name" value="SUA5"/>
    <property type="match status" value="1"/>
</dbReference>
<dbReference type="AlphaFoldDB" id="A0A450V8T3"/>
<dbReference type="InterPro" id="IPR038385">
    <property type="entry name" value="Sua5/YwlC_C"/>
</dbReference>
<dbReference type="Pfam" id="PF01300">
    <property type="entry name" value="Sua5_yciO_yrdC"/>
    <property type="match status" value="1"/>
</dbReference>
<evidence type="ECO:0000256" key="1">
    <source>
        <dbReference type="ARBA" id="ARBA00004496"/>
    </source>
</evidence>
<keyword evidence="5 13" id="KW-0963">Cytoplasm</keyword>
<dbReference type="GO" id="GO:0008033">
    <property type="term" value="P:tRNA processing"/>
    <property type="evidence" value="ECO:0007669"/>
    <property type="project" value="UniProtKB-KW"/>
</dbReference>
<sequence>MSAMPNRVFIDPTNVDPLIIEKAAHLISSGKLVAFPTETVYGIGANAFDRVAVEKIFTVKRRPGTDPIIVHIHALSQLDDVARDVPDLALSLARRFWPNPLTMILRRASNIPDNVSSGLPTVAVRMPNHPIALALLAAAKVPIAAPSANLFTRPSATTGRHVLEDFGSAVDLILDGGAATIGIESTVIDLTVEIPVVLRPGGLPMEPLREIIPTIRIESNYLTGQHPASSPGMLLKHYSPHATVLLFSGEDEARVLEGMRAKAWELKSLGNRVGILVTAHQGVHFSDKTFTKFALGEGPDTDSIAKSLYNGMRALDAEAVDFILVSAPKRQGLGLALWDRLYRAAEGKVLSVD</sequence>
<dbReference type="GO" id="GO:0000049">
    <property type="term" value="F:tRNA binding"/>
    <property type="evidence" value="ECO:0007669"/>
    <property type="project" value="TreeGrafter"/>
</dbReference>
<dbReference type="InterPro" id="IPR010923">
    <property type="entry name" value="T(6)A37_SUA5"/>
</dbReference>
<dbReference type="Gene3D" id="3.40.50.11030">
    <property type="entry name" value="Threonylcarbamoyl-AMP synthase, C-terminal domain"/>
    <property type="match status" value="1"/>
</dbReference>
<dbReference type="EC" id="2.7.7.87" evidence="3 13"/>
<keyword evidence="6 13" id="KW-0808">Transferase</keyword>
<feature type="binding site" evidence="14">
    <location>
        <position position="125"/>
    </location>
    <ligand>
        <name>L-threonine</name>
        <dbReference type="ChEBI" id="CHEBI:57926"/>
    </ligand>
</feature>
<keyword evidence="9 13" id="KW-0547">Nucleotide-binding</keyword>
<evidence type="ECO:0000256" key="7">
    <source>
        <dbReference type="ARBA" id="ARBA00022694"/>
    </source>
</evidence>
<dbReference type="InterPro" id="IPR006070">
    <property type="entry name" value="Sua5-like_dom"/>
</dbReference>
<feature type="binding site" evidence="14">
    <location>
        <position position="145"/>
    </location>
    <ligand>
        <name>L-threonine</name>
        <dbReference type="ChEBI" id="CHEBI:57926"/>
    </ligand>
</feature>
<dbReference type="PANTHER" id="PTHR17490:SF16">
    <property type="entry name" value="THREONYLCARBAMOYL-AMP SYNTHASE"/>
    <property type="match status" value="1"/>
</dbReference>
<evidence type="ECO:0000313" key="17">
    <source>
        <dbReference type="EMBL" id="VFK01223.1"/>
    </source>
</evidence>
<evidence type="ECO:0000256" key="5">
    <source>
        <dbReference type="ARBA" id="ARBA00022490"/>
    </source>
</evidence>
<dbReference type="GO" id="GO:0003725">
    <property type="term" value="F:double-stranded RNA binding"/>
    <property type="evidence" value="ECO:0007669"/>
    <property type="project" value="UniProtKB-UniRule"/>
</dbReference>
<dbReference type="GO" id="GO:0006450">
    <property type="term" value="P:regulation of translational fidelity"/>
    <property type="evidence" value="ECO:0007669"/>
    <property type="project" value="TreeGrafter"/>
</dbReference>
<dbReference type="PIRSF" id="PIRSF004930">
    <property type="entry name" value="Tln_factor_SUA5"/>
    <property type="match status" value="1"/>
</dbReference>
<evidence type="ECO:0000256" key="2">
    <source>
        <dbReference type="ARBA" id="ARBA00007663"/>
    </source>
</evidence>
<evidence type="ECO:0000256" key="8">
    <source>
        <dbReference type="ARBA" id="ARBA00022695"/>
    </source>
</evidence>
<feature type="binding site" evidence="14">
    <location>
        <position position="62"/>
    </location>
    <ligand>
        <name>ATP</name>
        <dbReference type="ChEBI" id="CHEBI:30616"/>
    </ligand>
</feature>
<feature type="binding site" evidence="14">
    <location>
        <position position="39"/>
    </location>
    <ligand>
        <name>L-threonine</name>
        <dbReference type="ChEBI" id="CHEBI:57926"/>
    </ligand>
</feature>
<comment type="catalytic activity">
    <reaction evidence="12 13">
        <text>L-threonine + hydrogencarbonate + ATP = L-threonylcarbamoyladenylate + diphosphate + H2O</text>
        <dbReference type="Rhea" id="RHEA:36407"/>
        <dbReference type="ChEBI" id="CHEBI:15377"/>
        <dbReference type="ChEBI" id="CHEBI:17544"/>
        <dbReference type="ChEBI" id="CHEBI:30616"/>
        <dbReference type="ChEBI" id="CHEBI:33019"/>
        <dbReference type="ChEBI" id="CHEBI:57926"/>
        <dbReference type="ChEBI" id="CHEBI:73682"/>
        <dbReference type="EC" id="2.7.7.87"/>
    </reaction>
</comment>
<feature type="domain" description="YrdC-like" evidence="15">
    <location>
        <begin position="17"/>
        <end position="203"/>
    </location>
</feature>
<evidence type="ECO:0000256" key="13">
    <source>
        <dbReference type="PIRNR" id="PIRNR004930"/>
    </source>
</evidence>
<dbReference type="EMBL" id="CAADFJ010000214">
    <property type="protein sequence ID" value="VFK04841.1"/>
    <property type="molecule type" value="Genomic_DNA"/>
</dbReference>
<dbReference type="GO" id="GO:0005524">
    <property type="term" value="F:ATP binding"/>
    <property type="evidence" value="ECO:0007669"/>
    <property type="project" value="UniProtKB-UniRule"/>
</dbReference>
<dbReference type="SUPFAM" id="SSF55821">
    <property type="entry name" value="YrdC/RibB"/>
    <property type="match status" value="1"/>
</dbReference>